<dbReference type="AlphaFoldDB" id="A0A084WGD1"/>
<dbReference type="EMBL" id="ATLV01023533">
    <property type="status" value="NOT_ANNOTATED_CDS"/>
    <property type="molecule type" value="Genomic_DNA"/>
</dbReference>
<dbReference type="EnsemblMetazoa" id="ASIC017388-RA">
    <property type="protein sequence ID" value="ASIC017388-PA"/>
    <property type="gene ID" value="ASIC017388"/>
</dbReference>
<accession>A0A084WGD1</accession>
<evidence type="ECO:0000313" key="4">
    <source>
        <dbReference type="Proteomes" id="UP000030765"/>
    </source>
</evidence>
<reference evidence="3" key="2">
    <citation type="submission" date="2020-05" db="UniProtKB">
        <authorList>
            <consortium name="EnsemblMetazoa"/>
        </authorList>
    </citation>
    <scope>IDENTIFICATION</scope>
</reference>
<name>A0A084WGD1_ANOSI</name>
<evidence type="ECO:0000313" key="3">
    <source>
        <dbReference type="EnsemblMetazoa" id="ASIC017388-PA"/>
    </source>
</evidence>
<sequence length="130" mass="14414">MDTLDSCPFCAACLLPPVHSRVCTTTTHKCRNGNQWVDFRHRRKPSTPPPTSPVANHIKQSDQNAAVLKFDFRVSLSLPAGVFETSYRDGRPETDQRRGRVVGRGSDCQLEGGASKKNVHNVNVVGRSKR</sequence>
<dbReference type="EMBL" id="KE525344">
    <property type="protein sequence ID" value="KFB49275.1"/>
    <property type="molecule type" value="Genomic_DNA"/>
</dbReference>
<keyword evidence="4" id="KW-1185">Reference proteome</keyword>
<protein>
    <submittedName>
        <fullName evidence="2 3">CpaE2 pilus assembly protein</fullName>
    </submittedName>
</protein>
<feature type="region of interest" description="Disordered" evidence="1">
    <location>
        <begin position="87"/>
        <end position="130"/>
    </location>
</feature>
<gene>
    <name evidence="2" type="ORF">ZHAS_00017388</name>
</gene>
<feature type="compositionally biased region" description="Basic and acidic residues" evidence="1">
    <location>
        <begin position="87"/>
        <end position="98"/>
    </location>
</feature>
<dbReference type="Proteomes" id="UP000030765">
    <property type="component" value="Unassembled WGS sequence"/>
</dbReference>
<evidence type="ECO:0000256" key="1">
    <source>
        <dbReference type="SAM" id="MobiDB-lite"/>
    </source>
</evidence>
<reference evidence="2 4" key="1">
    <citation type="journal article" date="2014" name="BMC Genomics">
        <title>Genome sequence of Anopheles sinensis provides insight into genetics basis of mosquito competence for malaria parasites.</title>
        <authorList>
            <person name="Zhou D."/>
            <person name="Zhang D."/>
            <person name="Ding G."/>
            <person name="Shi L."/>
            <person name="Hou Q."/>
            <person name="Ye Y."/>
            <person name="Xu Y."/>
            <person name="Zhou H."/>
            <person name="Xiong C."/>
            <person name="Li S."/>
            <person name="Yu J."/>
            <person name="Hong S."/>
            <person name="Yu X."/>
            <person name="Zou P."/>
            <person name="Chen C."/>
            <person name="Chang X."/>
            <person name="Wang W."/>
            <person name="Lv Y."/>
            <person name="Sun Y."/>
            <person name="Ma L."/>
            <person name="Shen B."/>
            <person name="Zhu C."/>
        </authorList>
    </citation>
    <scope>NUCLEOTIDE SEQUENCE [LARGE SCALE GENOMIC DNA]</scope>
</reference>
<dbReference type="VEuPathDB" id="VectorBase:ASIC017388"/>
<proteinExistence type="predicted"/>
<evidence type="ECO:0000313" key="2">
    <source>
        <dbReference type="EMBL" id="KFB49275.1"/>
    </source>
</evidence>
<organism evidence="2">
    <name type="scientific">Anopheles sinensis</name>
    <name type="common">Mosquito</name>
    <dbReference type="NCBI Taxonomy" id="74873"/>
    <lineage>
        <taxon>Eukaryota</taxon>
        <taxon>Metazoa</taxon>
        <taxon>Ecdysozoa</taxon>
        <taxon>Arthropoda</taxon>
        <taxon>Hexapoda</taxon>
        <taxon>Insecta</taxon>
        <taxon>Pterygota</taxon>
        <taxon>Neoptera</taxon>
        <taxon>Endopterygota</taxon>
        <taxon>Diptera</taxon>
        <taxon>Nematocera</taxon>
        <taxon>Culicoidea</taxon>
        <taxon>Culicidae</taxon>
        <taxon>Anophelinae</taxon>
        <taxon>Anopheles</taxon>
    </lineage>
</organism>